<evidence type="ECO:0000313" key="2">
    <source>
        <dbReference type="Proteomes" id="UP000001599"/>
    </source>
</evidence>
<evidence type="ECO:0000313" key="1">
    <source>
        <dbReference type="EMBL" id="ACN45438.1"/>
    </source>
</evidence>
<dbReference type="Pfam" id="PF17519">
    <property type="entry name" value="DUF5444"/>
    <property type="match status" value="1"/>
</dbReference>
<gene>
    <name evidence="1" type="ordered locus">SPC_1275</name>
</gene>
<dbReference type="KEGG" id="sei:SPC_1275"/>
<accession>C0PZF5</accession>
<dbReference type="AlphaFoldDB" id="C0PZF5"/>
<protein>
    <submittedName>
        <fullName evidence="1">Bacteriophage ST104 protein Kil</fullName>
    </submittedName>
</protein>
<dbReference type="Proteomes" id="UP000001599">
    <property type="component" value="Chromosome"/>
</dbReference>
<dbReference type="EMBL" id="CP000857">
    <property type="protein sequence ID" value="ACN45438.1"/>
    <property type="molecule type" value="Genomic_DNA"/>
</dbReference>
<dbReference type="InterPro" id="IPR020298">
    <property type="entry name" value="Kil_phage_P22-type"/>
</dbReference>
<dbReference type="HOGENOM" id="CLU_2845797_0_0_6"/>
<organism evidence="1 2">
    <name type="scientific">Salmonella paratyphi C (strain RKS4594)</name>
    <dbReference type="NCBI Taxonomy" id="476213"/>
    <lineage>
        <taxon>Bacteria</taxon>
        <taxon>Pseudomonadati</taxon>
        <taxon>Pseudomonadota</taxon>
        <taxon>Gammaproteobacteria</taxon>
        <taxon>Enterobacterales</taxon>
        <taxon>Enterobacteriaceae</taxon>
        <taxon>Salmonella</taxon>
    </lineage>
</organism>
<reference evidence="1 2" key="1">
    <citation type="journal article" date="2009" name="PLoS ONE">
        <title>Salmonella paratyphi C: genetic divergence from Salmonella choleraesuis and pathogenic convergence with Salmonella typhi.</title>
        <authorList>
            <person name="Liu W.-Q."/>
            <person name="Feng Y."/>
            <person name="Wang Y."/>
            <person name="Zou Q.-H."/>
            <person name="Chen F."/>
            <person name="Guo J.-T."/>
            <person name="Peng Y.-H."/>
            <person name="Jin Y."/>
            <person name="Li Y.-G."/>
            <person name="Hu S.-N."/>
            <person name="Johnston R.N."/>
            <person name="Liu G.-R."/>
            <person name="Liu S.-L."/>
        </authorList>
    </citation>
    <scope>NUCLEOTIDE SEQUENCE [LARGE SCALE GENOMIC DNA]</scope>
    <source>
        <strain evidence="1 2">RKS4594</strain>
    </source>
</reference>
<proteinExistence type="predicted"/>
<sequence length="73" mass="8478">MKFLISQDYHAMTITPVNGTILVQQGNREFNKLYEKVFPDTKQGMSDAYTWAAGIALGWDKWQDEEWEARHVA</sequence>
<name>C0PZF5_SALPC</name>